<organism evidence="2 3">
    <name type="scientific">Candidatus Magasanikbacteria bacterium CG11_big_fil_rev_8_21_14_0_20_43_7</name>
    <dbReference type="NCBI Taxonomy" id="1974654"/>
    <lineage>
        <taxon>Bacteria</taxon>
        <taxon>Candidatus Magasanikiibacteriota</taxon>
    </lineage>
</organism>
<feature type="transmembrane region" description="Helical" evidence="1">
    <location>
        <begin position="74"/>
        <end position="92"/>
    </location>
</feature>
<name>A0A2H0N4N1_9BACT</name>
<feature type="transmembrane region" description="Helical" evidence="1">
    <location>
        <begin position="162"/>
        <end position="181"/>
    </location>
</feature>
<accession>A0A2H0N4N1</accession>
<comment type="caution">
    <text evidence="2">The sequence shown here is derived from an EMBL/GenBank/DDBJ whole genome shotgun (WGS) entry which is preliminary data.</text>
</comment>
<evidence type="ECO:0000313" key="3">
    <source>
        <dbReference type="Proteomes" id="UP000229782"/>
    </source>
</evidence>
<evidence type="ECO:0000256" key="1">
    <source>
        <dbReference type="SAM" id="Phobius"/>
    </source>
</evidence>
<feature type="transmembrane region" description="Helical" evidence="1">
    <location>
        <begin position="39"/>
        <end position="65"/>
    </location>
</feature>
<dbReference type="EMBL" id="PCWM01000054">
    <property type="protein sequence ID" value="PIR03075.1"/>
    <property type="molecule type" value="Genomic_DNA"/>
</dbReference>
<feature type="transmembrane region" description="Helical" evidence="1">
    <location>
        <begin position="12"/>
        <end position="33"/>
    </location>
</feature>
<evidence type="ECO:0000313" key="2">
    <source>
        <dbReference type="EMBL" id="PIR03075.1"/>
    </source>
</evidence>
<keyword evidence="1" id="KW-0472">Membrane</keyword>
<protein>
    <recommendedName>
        <fullName evidence="4">TVP38/TMEM64 family membrane protein</fullName>
    </recommendedName>
</protein>
<dbReference type="Proteomes" id="UP000229782">
    <property type="component" value="Unassembled WGS sequence"/>
</dbReference>
<proteinExistence type="predicted"/>
<evidence type="ECO:0008006" key="4">
    <source>
        <dbReference type="Google" id="ProtNLM"/>
    </source>
</evidence>
<keyword evidence="1" id="KW-1133">Transmembrane helix</keyword>
<reference evidence="2 3" key="1">
    <citation type="submission" date="2017-09" db="EMBL/GenBank/DDBJ databases">
        <title>Depth-based differentiation of microbial function through sediment-hosted aquifers and enrichment of novel symbionts in the deep terrestrial subsurface.</title>
        <authorList>
            <person name="Probst A.J."/>
            <person name="Ladd B."/>
            <person name="Jarett J.K."/>
            <person name="Geller-Mcgrath D.E."/>
            <person name="Sieber C.M."/>
            <person name="Emerson J.B."/>
            <person name="Anantharaman K."/>
            <person name="Thomas B.C."/>
            <person name="Malmstrom R."/>
            <person name="Stieglmeier M."/>
            <person name="Klingl A."/>
            <person name="Woyke T."/>
            <person name="Ryan C.M."/>
            <person name="Banfield J.F."/>
        </authorList>
    </citation>
    <scope>NUCLEOTIDE SEQUENCE [LARGE SCALE GENOMIC DNA]</scope>
    <source>
        <strain evidence="2">CG11_big_fil_rev_8_21_14_0_20_43_7</strain>
    </source>
</reference>
<keyword evidence="1" id="KW-0812">Transmembrane</keyword>
<sequence>MSFIKRYKYTIGFLISIGIAIILFMTGTFHILVGHLDGFGYVGALIAGFFFSFTFTAASAGLFFVEIGDTLNPFLLAILAGVGAMCADMIMFKFMKVGILAEIKTLLKAIISIPTLSHMERLTKKKVWLWGIPFFASLLIASPLPNEIGIALFGVINFRPKYLSAISYLLNTIGICALIFLGRAIG</sequence>
<dbReference type="AlphaFoldDB" id="A0A2H0N4N1"/>
<feature type="transmembrane region" description="Helical" evidence="1">
    <location>
        <begin position="128"/>
        <end position="156"/>
    </location>
</feature>
<gene>
    <name evidence="2" type="ORF">COV60_02250</name>
</gene>